<organism evidence="2 3">
    <name type="scientific">Vigna mungo</name>
    <name type="common">Black gram</name>
    <name type="synonym">Phaseolus mungo</name>
    <dbReference type="NCBI Taxonomy" id="3915"/>
    <lineage>
        <taxon>Eukaryota</taxon>
        <taxon>Viridiplantae</taxon>
        <taxon>Streptophyta</taxon>
        <taxon>Embryophyta</taxon>
        <taxon>Tracheophyta</taxon>
        <taxon>Spermatophyta</taxon>
        <taxon>Magnoliopsida</taxon>
        <taxon>eudicotyledons</taxon>
        <taxon>Gunneridae</taxon>
        <taxon>Pentapetalae</taxon>
        <taxon>rosids</taxon>
        <taxon>fabids</taxon>
        <taxon>Fabales</taxon>
        <taxon>Fabaceae</taxon>
        <taxon>Papilionoideae</taxon>
        <taxon>50 kb inversion clade</taxon>
        <taxon>NPAAA clade</taxon>
        <taxon>indigoferoid/millettioid clade</taxon>
        <taxon>Phaseoleae</taxon>
        <taxon>Vigna</taxon>
    </lineage>
</organism>
<gene>
    <name evidence="2" type="ORF">V8G54_031136</name>
</gene>
<accession>A0AAQ3MYG0</accession>
<keyword evidence="3" id="KW-1185">Reference proteome</keyword>
<reference evidence="2 3" key="1">
    <citation type="journal article" date="2023" name="Life. Sci Alliance">
        <title>Evolutionary insights into 3D genome organization and epigenetic landscape of Vigna mungo.</title>
        <authorList>
            <person name="Junaid A."/>
            <person name="Singh B."/>
            <person name="Bhatia S."/>
        </authorList>
    </citation>
    <scope>NUCLEOTIDE SEQUENCE [LARGE SCALE GENOMIC DNA]</scope>
    <source>
        <strain evidence="2">Urdbean</strain>
    </source>
</reference>
<proteinExistence type="predicted"/>
<dbReference type="Proteomes" id="UP001374535">
    <property type="component" value="Chromosome 9"/>
</dbReference>
<feature type="region of interest" description="Disordered" evidence="1">
    <location>
        <begin position="22"/>
        <end position="59"/>
    </location>
</feature>
<dbReference type="EMBL" id="CP144692">
    <property type="protein sequence ID" value="WVY98985.1"/>
    <property type="molecule type" value="Genomic_DNA"/>
</dbReference>
<protein>
    <submittedName>
        <fullName evidence="2">Uncharacterized protein</fullName>
    </submittedName>
</protein>
<evidence type="ECO:0000313" key="2">
    <source>
        <dbReference type="EMBL" id="WVY98985.1"/>
    </source>
</evidence>
<name>A0AAQ3MYG0_VIGMU</name>
<evidence type="ECO:0000313" key="3">
    <source>
        <dbReference type="Proteomes" id="UP001374535"/>
    </source>
</evidence>
<evidence type="ECO:0000256" key="1">
    <source>
        <dbReference type="SAM" id="MobiDB-lite"/>
    </source>
</evidence>
<dbReference type="AlphaFoldDB" id="A0AAQ3MYG0"/>
<sequence>MCSGKQPQIELDFTLAAVSIVDNPDPNHAPPKPAAVPIVDNPDPSHAPPKRRSNYGERKTVGVVEEAGVFEEEEVEIEFAGKVKRSFSFGGGLDEVEKGGGKL</sequence>